<dbReference type="Gene3D" id="3.40.50.720">
    <property type="entry name" value="NAD(P)-binding Rossmann-like Domain"/>
    <property type="match status" value="1"/>
</dbReference>
<keyword evidence="3" id="KW-1185">Reference proteome</keyword>
<evidence type="ECO:0000259" key="1">
    <source>
        <dbReference type="Pfam" id="PF05050"/>
    </source>
</evidence>
<dbReference type="KEGG" id="psel:GM415_04290"/>
<dbReference type="Pfam" id="PF05050">
    <property type="entry name" value="Methyltransf_21"/>
    <property type="match status" value="1"/>
</dbReference>
<dbReference type="AlphaFoldDB" id="A0A6I6JBC3"/>
<accession>A0A6I6JBC3</accession>
<gene>
    <name evidence="2" type="ORF">GM415_04290</name>
</gene>
<reference evidence="2 3" key="1">
    <citation type="submission" date="2019-11" db="EMBL/GenBank/DDBJ databases">
        <authorList>
            <person name="Zheng R.K."/>
            <person name="Sun C.M."/>
        </authorList>
    </citation>
    <scope>NUCLEOTIDE SEQUENCE [LARGE SCALE GENOMIC DNA]</scope>
    <source>
        <strain evidence="2 3">SRB007</strain>
    </source>
</reference>
<proteinExistence type="predicted"/>
<protein>
    <recommendedName>
        <fullName evidence="1">Methyltransferase FkbM domain-containing protein</fullName>
    </recommendedName>
</protein>
<dbReference type="EMBL" id="CP046400">
    <property type="protein sequence ID" value="QGY39371.1"/>
    <property type="molecule type" value="Genomic_DNA"/>
</dbReference>
<sequence length="449" mass="50616">MHSFTKYIVEEKALGDERFTVVDVGVSGGLDRKWFDFGGHLRGFGFDLLENEVRDLNDRIDSRLGVSFHAACIGTGEDEPAPGTPSNWVRRERLATNPDQGRMSSNFSTTAPEFTEVSTSLDGFFRDETGSLDFIKIDTDGADFDVIRSGSRILNDNRVLGLEVECQFHGGTGPRAEVFANIDTYLRERGFSLFSMDPVRTSRRALPGKAREHIIGDSDRGQLIWANVRYFRDLANPEYQRHWPFEITPEAVVKLACLYELHGLNDCAAEVVLRFEDKLKGLFDTGHALDLLTKGYYGEFETRAEHMDAFEHDRGRFLPSVQKLTERYGISYAEFVDLMERLREMRAHLDTYDFSGKTIVFYGAGGRFQSLYPGLKPQLEKTGTVLACDSNPALHGREVAGVKVVRPEDLPGISPDLILVTSVYYKDIVLGLWKLAKDHGTRFEISLLD</sequence>
<organism evidence="2 3">
    <name type="scientific">Pseudodesulfovibrio cashew</name>
    <dbReference type="NCBI Taxonomy" id="2678688"/>
    <lineage>
        <taxon>Bacteria</taxon>
        <taxon>Pseudomonadati</taxon>
        <taxon>Thermodesulfobacteriota</taxon>
        <taxon>Desulfovibrionia</taxon>
        <taxon>Desulfovibrionales</taxon>
        <taxon>Desulfovibrionaceae</taxon>
    </lineage>
</organism>
<evidence type="ECO:0000313" key="2">
    <source>
        <dbReference type="EMBL" id="QGY39371.1"/>
    </source>
</evidence>
<evidence type="ECO:0000313" key="3">
    <source>
        <dbReference type="Proteomes" id="UP000428328"/>
    </source>
</evidence>
<dbReference type="InterPro" id="IPR006342">
    <property type="entry name" value="FkbM_mtfrase"/>
</dbReference>
<name>A0A6I6JBC3_9BACT</name>
<dbReference type="Proteomes" id="UP000428328">
    <property type="component" value="Chromosome"/>
</dbReference>
<dbReference type="InterPro" id="IPR029063">
    <property type="entry name" value="SAM-dependent_MTases_sf"/>
</dbReference>
<dbReference type="Gene3D" id="3.40.50.150">
    <property type="entry name" value="Vaccinia Virus protein VP39"/>
    <property type="match status" value="1"/>
</dbReference>
<dbReference type="RefSeq" id="WP_158946597.1">
    <property type="nucleotide sequence ID" value="NZ_CP046400.1"/>
</dbReference>
<dbReference type="SUPFAM" id="SSF53335">
    <property type="entry name" value="S-adenosyl-L-methionine-dependent methyltransferases"/>
    <property type="match status" value="1"/>
</dbReference>
<feature type="domain" description="Methyltransferase FkbM" evidence="1">
    <location>
        <begin position="99"/>
        <end position="192"/>
    </location>
</feature>